<name>A0A9J5WDZ0_SOLCO</name>
<evidence type="ECO:0000313" key="1">
    <source>
        <dbReference type="EMBL" id="KAG5573937.1"/>
    </source>
</evidence>
<accession>A0A9J5WDZ0</accession>
<evidence type="ECO:0000313" key="2">
    <source>
        <dbReference type="Proteomes" id="UP000824120"/>
    </source>
</evidence>
<proteinExistence type="predicted"/>
<keyword evidence="2" id="KW-1185">Reference proteome</keyword>
<organism evidence="1 2">
    <name type="scientific">Solanum commersonii</name>
    <name type="common">Commerson's wild potato</name>
    <name type="synonym">Commerson's nightshade</name>
    <dbReference type="NCBI Taxonomy" id="4109"/>
    <lineage>
        <taxon>Eukaryota</taxon>
        <taxon>Viridiplantae</taxon>
        <taxon>Streptophyta</taxon>
        <taxon>Embryophyta</taxon>
        <taxon>Tracheophyta</taxon>
        <taxon>Spermatophyta</taxon>
        <taxon>Magnoliopsida</taxon>
        <taxon>eudicotyledons</taxon>
        <taxon>Gunneridae</taxon>
        <taxon>Pentapetalae</taxon>
        <taxon>asterids</taxon>
        <taxon>lamiids</taxon>
        <taxon>Solanales</taxon>
        <taxon>Solanaceae</taxon>
        <taxon>Solanoideae</taxon>
        <taxon>Solaneae</taxon>
        <taxon>Solanum</taxon>
    </lineage>
</organism>
<comment type="caution">
    <text evidence="1">The sequence shown here is derived from an EMBL/GenBank/DDBJ whole genome shotgun (WGS) entry which is preliminary data.</text>
</comment>
<protein>
    <submittedName>
        <fullName evidence="1">Uncharacterized protein</fullName>
    </submittedName>
</protein>
<sequence>MTVKVLNITLGSLVETFQIRAARDMDDSDRKLVFCCKPKVKIHNIDRKAEQHIVSPFNLYRSKGRSAQPRPR</sequence>
<dbReference type="Proteomes" id="UP000824120">
    <property type="component" value="Chromosome 12"/>
</dbReference>
<dbReference type="EMBL" id="JACXVP010000012">
    <property type="protein sequence ID" value="KAG5573937.1"/>
    <property type="molecule type" value="Genomic_DNA"/>
</dbReference>
<gene>
    <name evidence="1" type="ORF">H5410_063703</name>
</gene>
<reference evidence="1 2" key="1">
    <citation type="submission" date="2020-09" db="EMBL/GenBank/DDBJ databases">
        <title>De no assembly of potato wild relative species, Solanum commersonii.</title>
        <authorList>
            <person name="Cho K."/>
        </authorList>
    </citation>
    <scope>NUCLEOTIDE SEQUENCE [LARGE SCALE GENOMIC DNA]</scope>
    <source>
        <strain evidence="1">LZ3.2</strain>
        <tissue evidence="1">Leaf</tissue>
    </source>
</reference>
<dbReference type="AlphaFoldDB" id="A0A9J5WDZ0"/>